<dbReference type="EMBL" id="JAODUP010000813">
    <property type="protein sequence ID" value="KAK2143788.1"/>
    <property type="molecule type" value="Genomic_DNA"/>
</dbReference>
<name>A0AAD9J0J1_9ANNE</name>
<sequence>MLTKQTLILILVIVHVTFIAAICSPDDPASCLEDPEDINDWSRLFLVKKAVDVRDGLRHITSSGQKRSSVSWLLAAAIRMCQQFPDDCLRQRKHDEGLTRKRSSLFSI</sequence>
<dbReference type="AlphaFoldDB" id="A0AAD9J0J1"/>
<evidence type="ECO:0000313" key="3">
    <source>
        <dbReference type="Proteomes" id="UP001208570"/>
    </source>
</evidence>
<accession>A0AAD9J0J1</accession>
<keyword evidence="1" id="KW-0732">Signal</keyword>
<feature type="signal peptide" evidence="1">
    <location>
        <begin position="1"/>
        <end position="21"/>
    </location>
</feature>
<feature type="chain" id="PRO_5042209249" evidence="1">
    <location>
        <begin position="22"/>
        <end position="108"/>
    </location>
</feature>
<evidence type="ECO:0000313" key="2">
    <source>
        <dbReference type="EMBL" id="KAK2143788.1"/>
    </source>
</evidence>
<gene>
    <name evidence="2" type="ORF">LSH36_813g00018</name>
</gene>
<keyword evidence="3" id="KW-1185">Reference proteome</keyword>
<dbReference type="Proteomes" id="UP001208570">
    <property type="component" value="Unassembled WGS sequence"/>
</dbReference>
<reference evidence="2" key="1">
    <citation type="journal article" date="2023" name="Mol. Biol. Evol.">
        <title>Third-Generation Sequencing Reveals the Adaptive Role of the Epigenome in Three Deep-Sea Polychaetes.</title>
        <authorList>
            <person name="Perez M."/>
            <person name="Aroh O."/>
            <person name="Sun Y."/>
            <person name="Lan Y."/>
            <person name="Juniper S.K."/>
            <person name="Young C.R."/>
            <person name="Angers B."/>
            <person name="Qian P.Y."/>
        </authorList>
    </citation>
    <scope>NUCLEOTIDE SEQUENCE</scope>
    <source>
        <strain evidence="2">P08H-3</strain>
    </source>
</reference>
<proteinExistence type="predicted"/>
<comment type="caution">
    <text evidence="2">The sequence shown here is derived from an EMBL/GenBank/DDBJ whole genome shotgun (WGS) entry which is preliminary data.</text>
</comment>
<protein>
    <submittedName>
        <fullName evidence="2">Uncharacterized protein</fullName>
    </submittedName>
</protein>
<organism evidence="2 3">
    <name type="scientific">Paralvinella palmiformis</name>
    <dbReference type="NCBI Taxonomy" id="53620"/>
    <lineage>
        <taxon>Eukaryota</taxon>
        <taxon>Metazoa</taxon>
        <taxon>Spiralia</taxon>
        <taxon>Lophotrochozoa</taxon>
        <taxon>Annelida</taxon>
        <taxon>Polychaeta</taxon>
        <taxon>Sedentaria</taxon>
        <taxon>Canalipalpata</taxon>
        <taxon>Terebellida</taxon>
        <taxon>Terebelliformia</taxon>
        <taxon>Alvinellidae</taxon>
        <taxon>Paralvinella</taxon>
    </lineage>
</organism>
<evidence type="ECO:0000256" key="1">
    <source>
        <dbReference type="SAM" id="SignalP"/>
    </source>
</evidence>